<accession>A0A4R7SQN0</accession>
<dbReference type="RefSeq" id="WP_133792729.1">
    <property type="nucleotide sequence ID" value="NZ_SOCA01000001.1"/>
</dbReference>
<proteinExistence type="predicted"/>
<protein>
    <submittedName>
        <fullName evidence="1">Uncharacterized protein (DUF1501 family)</fullName>
    </submittedName>
</protein>
<dbReference type="Proteomes" id="UP000295662">
    <property type="component" value="Unassembled WGS sequence"/>
</dbReference>
<dbReference type="AlphaFoldDB" id="A0A4R7SQN0"/>
<evidence type="ECO:0000313" key="1">
    <source>
        <dbReference type="EMBL" id="TDU80726.1"/>
    </source>
</evidence>
<dbReference type="EMBL" id="SOCA01000001">
    <property type="protein sequence ID" value="TDU80726.1"/>
    <property type="molecule type" value="Genomic_DNA"/>
</dbReference>
<gene>
    <name evidence="1" type="ORF">EI77_00023</name>
</gene>
<name>A0A4R7SQN0_9BACT</name>
<comment type="caution">
    <text evidence="1">The sequence shown here is derived from an EMBL/GenBank/DDBJ whole genome shotgun (WGS) entry which is preliminary data.</text>
</comment>
<evidence type="ECO:0000313" key="2">
    <source>
        <dbReference type="Proteomes" id="UP000295662"/>
    </source>
</evidence>
<reference evidence="1 2" key="1">
    <citation type="submission" date="2019-03" db="EMBL/GenBank/DDBJ databases">
        <title>Genomic Encyclopedia of Archaeal and Bacterial Type Strains, Phase II (KMG-II): from individual species to whole genera.</title>
        <authorList>
            <person name="Goeker M."/>
        </authorList>
    </citation>
    <scope>NUCLEOTIDE SEQUENCE [LARGE SCALE GENOMIC DNA]</scope>
    <source>
        <strain evidence="1 2">ATCC 25309</strain>
    </source>
</reference>
<dbReference type="OrthoDB" id="9779968at2"/>
<dbReference type="Pfam" id="PF07394">
    <property type="entry name" value="DUF1501"/>
    <property type="match status" value="1"/>
</dbReference>
<organism evidence="1 2">
    <name type="scientific">Prosthecobacter fusiformis</name>
    <dbReference type="NCBI Taxonomy" id="48464"/>
    <lineage>
        <taxon>Bacteria</taxon>
        <taxon>Pseudomonadati</taxon>
        <taxon>Verrucomicrobiota</taxon>
        <taxon>Verrucomicrobiia</taxon>
        <taxon>Verrucomicrobiales</taxon>
        <taxon>Verrucomicrobiaceae</taxon>
        <taxon>Prosthecobacter</taxon>
    </lineage>
</organism>
<dbReference type="PANTHER" id="PTHR43737">
    <property type="entry name" value="BLL7424 PROTEIN"/>
    <property type="match status" value="1"/>
</dbReference>
<sequence>MKNRKHQDHFDTRRNFLCRSACAGLGVTSVVNTLAHLRLVQSAIAQSAPTDYKAIVCLFLNGGNDSNNMLVPLDGVARTNYDSARPSTHPIHISPTAALPLTAPAGGFGQSNATGFGVHPSMTNTQSLFNSGDLAFVANIGTLVEPITRAEYVASPRVIPVPPQLFSHSDQQLQWQSSLPDKPFQNGWGGRAAELLNNVANPDSKVSMNISIAGQNSFQVGSSVVQYAVGTSGVVGLSGYNKSSGAYFGTGTYGHAANYSVNPVAYAPNDPGRTLQALDTITKLTRMQLGETESHYQHHLEEGYNDVMKRARDNEALVGSSLSAATTAIDNAFAAAFPGVTTLPDIANQMKMVARLIQGRSSLENNRQIFFVSMGGYDTHQNQEADHATLMGNLDKALKGFKSAVDAITTAEGTGNLWNDTMVFTQSDFTRTLQPNGGVAASGTDHGWGGHHIVMGGSIIGKKIYGSFPDLARATGQDVDSNRGRWIPGHSVDQYSSVIAKWFMSQGTSYIPGITGANINDIFPNLGRFQNSLTIPSELGFVDFTV</sequence>
<dbReference type="PANTHER" id="PTHR43737:SF1">
    <property type="entry name" value="DUF1501 DOMAIN-CONTAINING PROTEIN"/>
    <property type="match status" value="1"/>
</dbReference>
<keyword evidence="2" id="KW-1185">Reference proteome</keyword>
<dbReference type="InterPro" id="IPR010869">
    <property type="entry name" value="DUF1501"/>
</dbReference>